<protein>
    <submittedName>
        <fullName evidence="1">Uncharacterized protein</fullName>
    </submittedName>
</protein>
<name>A0AAE4TPA8_STRCB</name>
<proteinExistence type="predicted"/>
<organism evidence="1 2">
    <name type="scientific">Streptococcus canis</name>
    <dbReference type="NCBI Taxonomy" id="1329"/>
    <lineage>
        <taxon>Bacteria</taxon>
        <taxon>Bacillati</taxon>
        <taxon>Bacillota</taxon>
        <taxon>Bacilli</taxon>
        <taxon>Lactobacillales</taxon>
        <taxon>Streptococcaceae</taxon>
        <taxon>Streptococcus</taxon>
    </lineage>
</organism>
<comment type="caution">
    <text evidence="1">The sequence shown here is derived from an EMBL/GenBank/DDBJ whole genome shotgun (WGS) entry which is preliminary data.</text>
</comment>
<dbReference type="RefSeq" id="WP_050317758.1">
    <property type="nucleotide sequence ID" value="NZ_JAGQEX010000007.1"/>
</dbReference>
<dbReference type="Proteomes" id="UP001186118">
    <property type="component" value="Unassembled WGS sequence"/>
</dbReference>
<accession>A0AAE4TPA8</accession>
<dbReference type="EMBL" id="JAGQEX010000007">
    <property type="protein sequence ID" value="MDV5976710.1"/>
    <property type="molecule type" value="Genomic_DNA"/>
</dbReference>
<evidence type="ECO:0000313" key="2">
    <source>
        <dbReference type="Proteomes" id="UP001186118"/>
    </source>
</evidence>
<sequence length="66" mass="7832">MNKRIKKKRAKQAEAKKQMEYEKLIQDLKNVGLDIEDFSDSIYQTLSVFVDKLTRAFSAFLKEFEK</sequence>
<reference evidence="1" key="1">
    <citation type="submission" date="2021-04" db="EMBL/GenBank/DDBJ databases">
        <title>Draft genomes of 20 S. canis strains.</title>
        <authorList>
            <person name="Pagnossin D."/>
            <person name="Weir W."/>
            <person name="Smith A."/>
            <person name="Ure R."/>
            <person name="Oravcova K."/>
        </authorList>
    </citation>
    <scope>NUCLEOTIDE SEQUENCE</scope>
    <source>
        <strain evidence="1">284</strain>
    </source>
</reference>
<evidence type="ECO:0000313" key="1">
    <source>
        <dbReference type="EMBL" id="MDV5976710.1"/>
    </source>
</evidence>
<gene>
    <name evidence="1" type="ORF">KB584_04420</name>
</gene>
<dbReference type="AlphaFoldDB" id="A0AAE4TPA8"/>